<reference evidence="2 3" key="1">
    <citation type="submission" date="2019-01" db="EMBL/GenBank/DDBJ databases">
        <title>Genomes sequencing and comparative genomics of infectious freshwater microsporidia, Cucumispora dikerogammari and Thelohania contejeani.</title>
        <authorList>
            <person name="Cormier A."/>
            <person name="Giraud I."/>
            <person name="Wattier R."/>
            <person name="Teixeira M."/>
            <person name="Grandjean F."/>
            <person name="Rigaud T."/>
            <person name="Cordaux R."/>
        </authorList>
    </citation>
    <scope>NUCLEOTIDE SEQUENCE [LARGE SCALE GENOMIC DNA]</scope>
    <source>
        <strain evidence="2">T1</strain>
        <tissue evidence="2">Spores</tissue>
    </source>
</reference>
<accession>A0ABQ7HUX8</accession>
<comment type="caution">
    <text evidence="2">The sequence shown here is derived from an EMBL/GenBank/DDBJ whole genome shotgun (WGS) entry which is preliminary data.</text>
</comment>
<dbReference type="PANTHER" id="PTHR47163">
    <property type="entry name" value="DDE_TNP_IS1595 DOMAIN-CONTAINING PROTEIN"/>
    <property type="match status" value="1"/>
</dbReference>
<feature type="domain" description="ISXO2-like transposase" evidence="1">
    <location>
        <begin position="44"/>
        <end position="167"/>
    </location>
</feature>
<evidence type="ECO:0000313" key="3">
    <source>
        <dbReference type="Proteomes" id="UP001516464"/>
    </source>
</evidence>
<proteinExistence type="predicted"/>
<keyword evidence="3" id="KW-1185">Reference proteome</keyword>
<dbReference type="EMBL" id="SBIQ01001087">
    <property type="protein sequence ID" value="KAF7670551.1"/>
    <property type="molecule type" value="Genomic_DNA"/>
</dbReference>
<evidence type="ECO:0000259" key="1">
    <source>
        <dbReference type="SMART" id="SM01126"/>
    </source>
</evidence>
<organism evidence="2 3">
    <name type="scientific">Astathelohania contejeani</name>
    <dbReference type="NCBI Taxonomy" id="164912"/>
    <lineage>
        <taxon>Eukaryota</taxon>
        <taxon>Fungi</taxon>
        <taxon>Fungi incertae sedis</taxon>
        <taxon>Microsporidia</taxon>
        <taxon>Astathelohaniidae</taxon>
        <taxon>Astathelohania</taxon>
    </lineage>
</organism>
<evidence type="ECO:0000313" key="2">
    <source>
        <dbReference type="EMBL" id="KAF7670551.1"/>
    </source>
</evidence>
<gene>
    <name evidence="2" type="ORF">TCON_2815</name>
</gene>
<protein>
    <recommendedName>
        <fullName evidence="1">ISXO2-like transposase domain-containing protein</fullName>
    </recommendedName>
</protein>
<dbReference type="PANTHER" id="PTHR47163:SF2">
    <property type="entry name" value="SI:DKEY-17M8.2"/>
    <property type="match status" value="1"/>
</dbReference>
<dbReference type="Pfam" id="PF12762">
    <property type="entry name" value="DDE_Tnp_IS1595"/>
    <property type="match status" value="1"/>
</dbReference>
<dbReference type="InterPro" id="IPR053164">
    <property type="entry name" value="IS1016-like_transposase"/>
</dbReference>
<dbReference type="Proteomes" id="UP001516464">
    <property type="component" value="Unassembled WGS sequence"/>
</dbReference>
<dbReference type="InterPro" id="IPR024445">
    <property type="entry name" value="Tnp_ISXO2-like"/>
</dbReference>
<dbReference type="SMART" id="SM01126">
    <property type="entry name" value="DDE_Tnp_IS1595"/>
    <property type="match status" value="1"/>
</dbReference>
<name>A0ABQ7HUX8_9MICR</name>
<sequence>MILYLWSRDTSIKDIIHKLEVGFDGVKSVLDVIRLKLKQRKNLKIGGSGCIVEVDETKLTKRKGNVGRVPETTWCVGGICRVHKKFFTELVKKRSADILHDILKRHVRLESTVITDEWKGYSEIDKVFSRHLKINHSKYFVDPVNPLIHTQGIESLWGRLKRYIKKQGTNQKTTL</sequence>